<feature type="transmembrane region" description="Helical" evidence="1">
    <location>
        <begin position="134"/>
        <end position="151"/>
    </location>
</feature>
<protein>
    <submittedName>
        <fullName evidence="2">Uncharacterized protein</fullName>
    </submittedName>
</protein>
<dbReference type="PATRIC" id="fig|1205910.3.peg.4448"/>
<sequence length="191" mass="20966">MTGSTPRPASWNGVDVSAPPVRPSLLDEAVASWTRMTSLIGTPLGERAWREHREQARLLRRSYLRFCAGAGLASGVSAALSVFLVGAEWLQGEGFPPALPFFVATLVLLGPVWKRRTVATVAPFMSRPRHTLPRWTFTVLFPVVLLLGVFVPWSPAWSIAAGAVCALPLWYGALTEFRRPLPAYPAVWSRT</sequence>
<proteinExistence type="predicted"/>
<dbReference type="HOGENOM" id="CLU_1420155_0_0_11"/>
<dbReference type="AlphaFoldDB" id="J7L1Z0"/>
<keyword evidence="1" id="KW-0812">Transmembrane</keyword>
<dbReference type="KEGG" id="nal:B005_4709"/>
<evidence type="ECO:0000313" key="3">
    <source>
        <dbReference type="Proteomes" id="UP000003779"/>
    </source>
</evidence>
<reference evidence="2 3" key="1">
    <citation type="journal article" date="2012" name="J. Bacteriol.">
        <title>Whole-Genome Sequence of Nocardiopsis alba Strain ATCC BAA-2165, Associated with Honeybees.</title>
        <authorList>
            <person name="Qiao J."/>
            <person name="Chen L."/>
            <person name="Li Y."/>
            <person name="Wang J."/>
            <person name="Zhang W."/>
            <person name="Chen S."/>
        </authorList>
    </citation>
    <scope>NUCLEOTIDE SEQUENCE [LARGE SCALE GENOMIC DNA]</scope>
    <source>
        <strain evidence="3">ATCC BAA-2165 / BE74</strain>
    </source>
</reference>
<reference evidence="3" key="2">
    <citation type="submission" date="2012-08" db="EMBL/GenBank/DDBJ databases">
        <title>Whole-genome sequence of Nocardiopsis alba strain ATCC BAA-2165 associated with honeybees.</title>
        <authorList>
            <person name="Qiao J."/>
            <person name="Chen L."/>
            <person name="Li Y."/>
            <person name="Wang J."/>
            <person name="Zhang W."/>
            <person name="Chen S."/>
        </authorList>
    </citation>
    <scope>NUCLEOTIDE SEQUENCE [LARGE SCALE GENOMIC DNA]</scope>
    <source>
        <strain evidence="3">ATCC BAA-2165 / BE74</strain>
    </source>
</reference>
<gene>
    <name evidence="2" type="ordered locus">B005_4709</name>
</gene>
<feature type="transmembrane region" description="Helical" evidence="1">
    <location>
        <begin position="97"/>
        <end position="113"/>
    </location>
</feature>
<dbReference type="STRING" id="1205910.B005_4709"/>
<dbReference type="Proteomes" id="UP000003779">
    <property type="component" value="Chromosome"/>
</dbReference>
<name>J7L1Z0_NOCAA</name>
<keyword evidence="1" id="KW-1133">Transmembrane helix</keyword>
<feature type="transmembrane region" description="Helical" evidence="1">
    <location>
        <begin position="63"/>
        <end position="85"/>
    </location>
</feature>
<accession>J7L1Z0</accession>
<evidence type="ECO:0000313" key="2">
    <source>
        <dbReference type="EMBL" id="AFR06776.1"/>
    </source>
</evidence>
<organism evidence="2 3">
    <name type="scientific">Nocardiopsis alba (strain ATCC BAA-2165 / BE74)</name>
    <dbReference type="NCBI Taxonomy" id="1205910"/>
    <lineage>
        <taxon>Bacteria</taxon>
        <taxon>Bacillati</taxon>
        <taxon>Actinomycetota</taxon>
        <taxon>Actinomycetes</taxon>
        <taxon>Streptosporangiales</taxon>
        <taxon>Nocardiopsidaceae</taxon>
        <taxon>Nocardiopsis</taxon>
    </lineage>
</organism>
<dbReference type="EMBL" id="CP003788">
    <property type="protein sequence ID" value="AFR06776.1"/>
    <property type="molecule type" value="Genomic_DNA"/>
</dbReference>
<evidence type="ECO:0000256" key="1">
    <source>
        <dbReference type="SAM" id="Phobius"/>
    </source>
</evidence>
<feature type="transmembrane region" description="Helical" evidence="1">
    <location>
        <begin position="157"/>
        <end position="174"/>
    </location>
</feature>
<keyword evidence="1" id="KW-0472">Membrane</keyword>